<dbReference type="AlphaFoldDB" id="A0ABD3KBU5"/>
<keyword evidence="1 2" id="KW-0694">RNA-binding</keyword>
<evidence type="ECO:0000256" key="2">
    <source>
        <dbReference type="PROSITE-ProRule" id="PRU00332"/>
    </source>
</evidence>
<dbReference type="PROSITE" id="PS50961">
    <property type="entry name" value="HTH_LA"/>
    <property type="match status" value="1"/>
</dbReference>
<dbReference type="EMBL" id="JBJKBG010000006">
    <property type="protein sequence ID" value="KAL3736164.1"/>
    <property type="molecule type" value="Genomic_DNA"/>
</dbReference>
<feature type="region of interest" description="Disordered" evidence="3">
    <location>
        <begin position="147"/>
        <end position="168"/>
    </location>
</feature>
<evidence type="ECO:0000256" key="3">
    <source>
        <dbReference type="SAM" id="MobiDB-lite"/>
    </source>
</evidence>
<evidence type="ECO:0000259" key="4">
    <source>
        <dbReference type="PROSITE" id="PS50961"/>
    </source>
</evidence>
<dbReference type="SMART" id="SM00715">
    <property type="entry name" value="LA"/>
    <property type="match status" value="1"/>
</dbReference>
<evidence type="ECO:0000256" key="1">
    <source>
        <dbReference type="ARBA" id="ARBA00022884"/>
    </source>
</evidence>
<dbReference type="Gene3D" id="1.10.10.10">
    <property type="entry name" value="Winged helix-like DNA-binding domain superfamily/Winged helix DNA-binding domain"/>
    <property type="match status" value="1"/>
</dbReference>
<gene>
    <name evidence="5" type="ORF">ACJRO7_025160</name>
</gene>
<dbReference type="InterPro" id="IPR036388">
    <property type="entry name" value="WH-like_DNA-bd_sf"/>
</dbReference>
<accession>A0ABD3KBU5</accession>
<reference evidence="5 6" key="1">
    <citation type="submission" date="2024-11" db="EMBL/GenBank/DDBJ databases">
        <title>Chromosome-level genome assembly of Eucalyptus globulus Labill. provides insights into its genome evolution.</title>
        <authorList>
            <person name="Li X."/>
        </authorList>
    </citation>
    <scope>NUCLEOTIDE SEQUENCE [LARGE SCALE GENOMIC DNA]</scope>
    <source>
        <strain evidence="5">CL2024</strain>
        <tissue evidence="5">Fresh tender leaves</tissue>
    </source>
</reference>
<evidence type="ECO:0000313" key="5">
    <source>
        <dbReference type="EMBL" id="KAL3736164.1"/>
    </source>
</evidence>
<dbReference type="PANTHER" id="PTHR22792:SF66">
    <property type="entry name" value="LA-RELATED PROTEIN 6B"/>
    <property type="match status" value="1"/>
</dbReference>
<dbReference type="SUPFAM" id="SSF46785">
    <property type="entry name" value="Winged helix' DNA-binding domain"/>
    <property type="match status" value="1"/>
</dbReference>
<organism evidence="5 6">
    <name type="scientific">Eucalyptus globulus</name>
    <name type="common">Tasmanian blue gum</name>
    <dbReference type="NCBI Taxonomy" id="34317"/>
    <lineage>
        <taxon>Eukaryota</taxon>
        <taxon>Viridiplantae</taxon>
        <taxon>Streptophyta</taxon>
        <taxon>Embryophyta</taxon>
        <taxon>Tracheophyta</taxon>
        <taxon>Spermatophyta</taxon>
        <taxon>Magnoliopsida</taxon>
        <taxon>eudicotyledons</taxon>
        <taxon>Gunneridae</taxon>
        <taxon>Pentapetalae</taxon>
        <taxon>rosids</taxon>
        <taxon>malvids</taxon>
        <taxon>Myrtales</taxon>
        <taxon>Myrtaceae</taxon>
        <taxon>Myrtoideae</taxon>
        <taxon>Eucalypteae</taxon>
        <taxon>Eucalyptus</taxon>
    </lineage>
</organism>
<feature type="region of interest" description="Disordered" evidence="3">
    <location>
        <begin position="181"/>
        <end position="211"/>
    </location>
</feature>
<keyword evidence="6" id="KW-1185">Reference proteome</keyword>
<dbReference type="PANTHER" id="PTHR22792">
    <property type="entry name" value="LUPUS LA PROTEIN-RELATED"/>
    <property type="match status" value="1"/>
</dbReference>
<proteinExistence type="predicted"/>
<dbReference type="InterPro" id="IPR006630">
    <property type="entry name" value="La_HTH"/>
</dbReference>
<dbReference type="GO" id="GO:0003723">
    <property type="term" value="F:RNA binding"/>
    <property type="evidence" value="ECO:0007669"/>
    <property type="project" value="UniProtKB-UniRule"/>
</dbReference>
<feature type="domain" description="HTH La-type RNA-binding" evidence="4">
    <location>
        <begin position="1"/>
        <end position="62"/>
    </location>
</feature>
<dbReference type="InterPro" id="IPR036390">
    <property type="entry name" value="WH_DNA-bd_sf"/>
</dbReference>
<comment type="caution">
    <text evidence="5">The sequence shown here is derived from an EMBL/GenBank/DDBJ whole genome shotgun (WGS) entry which is preliminary data.</text>
</comment>
<sequence>MRFISKDPEGYVPISLVASFKKIKVLITSNAQLSSILQNSSKRIVSEDRRKVKRRYPLTDSDMEELQSRVVIAENLPEDHCTPEPYETFLSSWEPQASNGGTSLAPRSGKADGVHYTNKRSGLRVHLMHRHGVSVPLFLLYQKPSQAWGKKGHDGEEPWEEEDASISEQRLEKQLEDLMTVVAKQSPGPRMPDGTRGFTMGRGKPVSVSTT</sequence>
<name>A0ABD3KBU5_EUCGL</name>
<dbReference type="Proteomes" id="UP001634007">
    <property type="component" value="Unassembled WGS sequence"/>
</dbReference>
<dbReference type="InterPro" id="IPR045180">
    <property type="entry name" value="La_dom_prot"/>
</dbReference>
<evidence type="ECO:0000313" key="6">
    <source>
        <dbReference type="Proteomes" id="UP001634007"/>
    </source>
</evidence>
<protein>
    <recommendedName>
        <fullName evidence="4">HTH La-type RNA-binding domain-containing protein</fullName>
    </recommendedName>
</protein>